<comment type="pathway">
    <text evidence="2">Protein modification; protein glycosylation.</text>
</comment>
<proteinExistence type="inferred from homology"/>
<comment type="similarity">
    <text evidence="3">Belongs to the MNN1/MNT family.</text>
</comment>
<protein>
    <recommendedName>
        <fullName evidence="12">Alpha-1,2-mannosyltransferase</fullName>
    </recommendedName>
</protein>
<evidence type="ECO:0000256" key="5">
    <source>
        <dbReference type="ARBA" id="ARBA00022692"/>
    </source>
</evidence>
<evidence type="ECO:0000313" key="10">
    <source>
        <dbReference type="EMBL" id="WPK24926.1"/>
    </source>
</evidence>
<dbReference type="PANTHER" id="PTHR31646">
    <property type="entry name" value="ALPHA-1,2-MANNOSYLTRANSFERASE MNN2"/>
    <property type="match status" value="1"/>
</dbReference>
<dbReference type="KEGG" id="asau:88173290"/>
<keyword evidence="5" id="KW-0812">Transmembrane</keyword>
<keyword evidence="11" id="KW-1185">Reference proteome</keyword>
<dbReference type="GO" id="GO:0000026">
    <property type="term" value="F:alpha-1,2-mannosyltransferase activity"/>
    <property type="evidence" value="ECO:0007669"/>
    <property type="project" value="TreeGrafter"/>
</dbReference>
<evidence type="ECO:0000256" key="2">
    <source>
        <dbReference type="ARBA" id="ARBA00004922"/>
    </source>
</evidence>
<dbReference type="Proteomes" id="UP001338582">
    <property type="component" value="Chromosome 3"/>
</dbReference>
<gene>
    <name evidence="10" type="ORF">PUMCH_002225</name>
</gene>
<name>A0AAX4H8M6_9ASCO</name>
<evidence type="ECO:0000256" key="4">
    <source>
        <dbReference type="ARBA" id="ARBA00022679"/>
    </source>
</evidence>
<reference evidence="10 11" key="1">
    <citation type="submission" date="2023-10" db="EMBL/GenBank/DDBJ databases">
        <title>Draft Genome Sequence of Candida saopaulonensis from a very Premature Infant with Sepsis.</title>
        <authorList>
            <person name="Ning Y."/>
            <person name="Dai R."/>
            <person name="Xiao M."/>
            <person name="Xu Y."/>
            <person name="Yan Q."/>
            <person name="Zhang L."/>
        </authorList>
    </citation>
    <scope>NUCLEOTIDE SEQUENCE [LARGE SCALE GENOMIC DNA]</scope>
    <source>
        <strain evidence="10 11">19XY460</strain>
    </source>
</reference>
<dbReference type="Pfam" id="PF11051">
    <property type="entry name" value="Mannosyl_trans3"/>
    <property type="match status" value="1"/>
</dbReference>
<keyword evidence="6" id="KW-0735">Signal-anchor</keyword>
<dbReference type="PANTHER" id="PTHR31646:SF1">
    <property type="entry name" value="ALPHA-1,2-MANNOSYLTRANSFERASE MNN2"/>
    <property type="match status" value="1"/>
</dbReference>
<dbReference type="GO" id="GO:0046354">
    <property type="term" value="P:mannan biosynthetic process"/>
    <property type="evidence" value="ECO:0007669"/>
    <property type="project" value="TreeGrafter"/>
</dbReference>
<dbReference type="SUPFAM" id="SSF53448">
    <property type="entry name" value="Nucleotide-diphospho-sugar transferases"/>
    <property type="match status" value="1"/>
</dbReference>
<evidence type="ECO:0000256" key="7">
    <source>
        <dbReference type="ARBA" id="ARBA00022989"/>
    </source>
</evidence>
<keyword evidence="4" id="KW-0808">Transferase</keyword>
<dbReference type="GO" id="GO:0000139">
    <property type="term" value="C:Golgi membrane"/>
    <property type="evidence" value="ECO:0007669"/>
    <property type="project" value="UniProtKB-SubCell"/>
</dbReference>
<dbReference type="AlphaFoldDB" id="A0AAX4H8M6"/>
<evidence type="ECO:0000256" key="3">
    <source>
        <dbReference type="ARBA" id="ARBA00009105"/>
    </source>
</evidence>
<evidence type="ECO:0008006" key="12">
    <source>
        <dbReference type="Google" id="ProtNLM"/>
    </source>
</evidence>
<sequence>MRWGNSFKKLAILAAVVVFALYHWSRTILPLSSISINQFFDPVIDNLVHAPSLKDTYIIKAKQFGINDDHDFLRLYLSSCLLVPDSTKEELTLKHKNYVKYLFSSENTVDAYAPVRKGTKAWNDYKGKNGIVYIGGGKYSWISFLSIVQLRKTGSKTPVEVFIPSIEEYDQKFCEEILPQYNARCLVFKDPFLGKRRLQLTGYQYKMLALLMSSYENTMYVDSDVNPLHNPDFLFTSELYRKNGLLLWPDHWARTTSPDFYDIVGIDVREKKVRHSNKDLKKDPVPPLSEGTFQNSDFHDFENTIPNPTVEAGVLLVNKSTHVRTLQLALYYNVLGPDFYYPLLTQGGAGEGDKDTFNAAAHVLDEPYHLCAKQFRWIGYHNKDKDAFDAKGLGIHDPVGALADEENAKVLFIHCSYPKYFPGTVAPELAYSTGEHIRMYDNVNENVGYDVDLRLMENFAKYFCKNYKAAGVQSKYEETWAGTFLPYVKEEYTQFEATCEELFLPHLEWLRKETKYRNTNKHGSL</sequence>
<evidence type="ECO:0000313" key="11">
    <source>
        <dbReference type="Proteomes" id="UP001338582"/>
    </source>
</evidence>
<dbReference type="GeneID" id="88173290"/>
<keyword evidence="9" id="KW-0472">Membrane</keyword>
<evidence type="ECO:0000256" key="9">
    <source>
        <dbReference type="ARBA" id="ARBA00023136"/>
    </source>
</evidence>
<evidence type="ECO:0000256" key="8">
    <source>
        <dbReference type="ARBA" id="ARBA00023034"/>
    </source>
</evidence>
<dbReference type="InterPro" id="IPR029044">
    <property type="entry name" value="Nucleotide-diphossugar_trans"/>
</dbReference>
<keyword evidence="8" id="KW-0333">Golgi apparatus</keyword>
<dbReference type="EMBL" id="CP138896">
    <property type="protein sequence ID" value="WPK24926.1"/>
    <property type="molecule type" value="Genomic_DNA"/>
</dbReference>
<accession>A0AAX4H8M6</accession>
<evidence type="ECO:0000256" key="1">
    <source>
        <dbReference type="ARBA" id="ARBA00004323"/>
    </source>
</evidence>
<comment type="subcellular location">
    <subcellularLocation>
        <location evidence="1">Golgi apparatus membrane</location>
        <topology evidence="1">Single-pass type II membrane protein</topology>
    </subcellularLocation>
</comment>
<dbReference type="RefSeq" id="XP_062877309.1">
    <property type="nucleotide sequence ID" value="XM_063021239.1"/>
</dbReference>
<keyword evidence="7" id="KW-1133">Transmembrane helix</keyword>
<dbReference type="InterPro" id="IPR022751">
    <property type="entry name" value="Alpha_mannosyltransferase"/>
</dbReference>
<evidence type="ECO:0000256" key="6">
    <source>
        <dbReference type="ARBA" id="ARBA00022968"/>
    </source>
</evidence>
<organism evidence="10 11">
    <name type="scientific">Australozyma saopauloensis</name>
    <dbReference type="NCBI Taxonomy" id="291208"/>
    <lineage>
        <taxon>Eukaryota</taxon>
        <taxon>Fungi</taxon>
        <taxon>Dikarya</taxon>
        <taxon>Ascomycota</taxon>
        <taxon>Saccharomycotina</taxon>
        <taxon>Pichiomycetes</taxon>
        <taxon>Metschnikowiaceae</taxon>
        <taxon>Australozyma</taxon>
    </lineage>
</organism>